<dbReference type="AlphaFoldDB" id="A0A1V9GB85"/>
<evidence type="ECO:0000313" key="1">
    <source>
        <dbReference type="EMBL" id="OQP67728.1"/>
    </source>
</evidence>
<protein>
    <submittedName>
        <fullName evidence="1">Uncharacterized protein</fullName>
    </submittedName>
</protein>
<name>A0A1V9GB85_9BACT</name>
<dbReference type="EMBL" id="LWBP01000013">
    <property type="protein sequence ID" value="OQP67728.1"/>
    <property type="molecule type" value="Genomic_DNA"/>
</dbReference>
<evidence type="ECO:0000313" key="2">
    <source>
        <dbReference type="Proteomes" id="UP000192276"/>
    </source>
</evidence>
<organism evidence="1 2">
    <name type="scientific">Niastella populi</name>
    <dbReference type="NCBI Taxonomy" id="550983"/>
    <lineage>
        <taxon>Bacteria</taxon>
        <taxon>Pseudomonadati</taxon>
        <taxon>Bacteroidota</taxon>
        <taxon>Chitinophagia</taxon>
        <taxon>Chitinophagales</taxon>
        <taxon>Chitinophagaceae</taxon>
        <taxon>Niastella</taxon>
    </lineage>
</organism>
<reference evidence="2" key="1">
    <citation type="submission" date="2016-04" db="EMBL/GenBank/DDBJ databases">
        <authorList>
            <person name="Chen L."/>
            <person name="Zhuang W."/>
            <person name="Wang G."/>
        </authorList>
    </citation>
    <scope>NUCLEOTIDE SEQUENCE [LARGE SCALE GENOMIC DNA]</scope>
    <source>
        <strain evidence="2">208</strain>
    </source>
</reference>
<comment type="caution">
    <text evidence="1">The sequence shown here is derived from an EMBL/GenBank/DDBJ whole genome shotgun (WGS) entry which is preliminary data.</text>
</comment>
<gene>
    <name evidence="1" type="ORF">A4R26_11765</name>
</gene>
<accession>A0A1V9GB85</accession>
<dbReference type="Proteomes" id="UP000192276">
    <property type="component" value="Unassembled WGS sequence"/>
</dbReference>
<proteinExistence type="predicted"/>
<dbReference type="STRING" id="550983.A4R26_11765"/>
<sequence>MESTARRGKSGFRVPVTGFRGFCPGLAFIGLQVGGYRLHSWARFYWVAGYRFSFQASGLRFRIARPVNNFTTRISTPCIPEPGTHPRSGKFTDNAAHPETGNYLPLFRFICTLFHGTMRYPYIRTCN</sequence>
<keyword evidence="2" id="KW-1185">Reference proteome</keyword>